<dbReference type="Pfam" id="PF04883">
    <property type="entry name" value="HK97-gp10_like"/>
    <property type="match status" value="1"/>
</dbReference>
<dbReference type="EMBL" id="MT119360">
    <property type="protein sequence ID" value="QIQ66285.1"/>
    <property type="molecule type" value="Genomic_DNA"/>
</dbReference>
<evidence type="ECO:0000313" key="2">
    <source>
        <dbReference type="Proteomes" id="UP000501773"/>
    </source>
</evidence>
<dbReference type="InterPro" id="IPR010064">
    <property type="entry name" value="HK97-gp10_tail"/>
</dbReference>
<gene>
    <name evidence="1" type="ORF">nattely_118</name>
</gene>
<proteinExistence type="predicted"/>
<evidence type="ECO:0000313" key="1">
    <source>
        <dbReference type="EMBL" id="QIQ66285.1"/>
    </source>
</evidence>
<protein>
    <submittedName>
        <fullName evidence="1">Uncharacterized protein</fullName>
    </submittedName>
</protein>
<name>A0A6G9LKX9_9CAUD</name>
<keyword evidence="2" id="KW-1185">Reference proteome</keyword>
<reference evidence="2" key="1">
    <citation type="submission" date="2020-02" db="EMBL/GenBank/DDBJ databases">
        <authorList>
            <person name="Olsen N.S."/>
            <person name="Forero-Junco L."/>
            <person name="Kot W."/>
            <person name="Hansen L.H."/>
        </authorList>
    </citation>
    <scope>NUCLEOTIDE SEQUENCE [LARGE SCALE GENOMIC DNA]</scope>
</reference>
<organism evidence="1 2">
    <name type="scientific">Enterococcus phage nattely</name>
    <dbReference type="NCBI Taxonomy" id="2719593"/>
    <lineage>
        <taxon>Viruses</taxon>
        <taxon>Duplodnaviria</taxon>
        <taxon>Heunggongvirae</taxon>
        <taxon>Uroviricota</taxon>
        <taxon>Caudoviricetes</taxon>
        <taxon>Andrewesvirinae</taxon>
        <taxon>Vipetofemvirus</taxon>
        <taxon>Vipetofemvirus nattely</taxon>
    </lineage>
</organism>
<accession>A0A6G9LKX9</accession>
<dbReference type="Proteomes" id="UP000501773">
    <property type="component" value="Segment"/>
</dbReference>
<sequence length="149" mass="16322">MANGNFYVKAEGFEELFKELMTMGDKGEKSAKKALKEGAKVFKKLAISGVPYSNRNSSKHLRDAIDISPVKMDETGQPYVSVGTYLGRGKYRNGVYWGHILEGGHFIVTKSGKTVGYVAGKPYMQPAYEKGQDQATKVISDIVFAAMGL</sequence>
<dbReference type="NCBIfam" id="TIGR01725">
    <property type="entry name" value="phge_HK97_gp10"/>
    <property type="match status" value="1"/>
</dbReference>